<dbReference type="Proteomes" id="UP001250656">
    <property type="component" value="Unassembled WGS sequence"/>
</dbReference>
<evidence type="ECO:0000313" key="3">
    <source>
        <dbReference type="Proteomes" id="UP001250656"/>
    </source>
</evidence>
<dbReference type="InterPro" id="IPR005180">
    <property type="entry name" value="DUF302"/>
</dbReference>
<dbReference type="CDD" id="cd14797">
    <property type="entry name" value="DUF302"/>
    <property type="match status" value="1"/>
</dbReference>
<comment type="caution">
    <text evidence="2">The sequence shown here is derived from an EMBL/GenBank/DDBJ whole genome shotgun (WGS) entry which is preliminary data.</text>
</comment>
<organism evidence="2 3">
    <name type="scientific">Pricia mediterranea</name>
    <dbReference type="NCBI Taxonomy" id="3076079"/>
    <lineage>
        <taxon>Bacteria</taxon>
        <taxon>Pseudomonadati</taxon>
        <taxon>Bacteroidota</taxon>
        <taxon>Flavobacteriia</taxon>
        <taxon>Flavobacteriales</taxon>
        <taxon>Flavobacteriaceae</taxon>
        <taxon>Pricia</taxon>
    </lineage>
</organism>
<sequence length="124" mass="14237">MRGSQNAASVALELPPTQIVFFGNPNSGAPVMQKNQLAGLDLPQKVLFYEDENEVFALYNSTQYLASRYGVNEDERLPQNLELYVLRSYGKGYWRHCNAQISRYGLANLKPRLRKRVDLEMFYA</sequence>
<keyword evidence="3" id="KW-1185">Reference proteome</keyword>
<dbReference type="SUPFAM" id="SSF103247">
    <property type="entry name" value="TT1751-like"/>
    <property type="match status" value="1"/>
</dbReference>
<dbReference type="RefSeq" id="WP_314016317.1">
    <property type="nucleotide sequence ID" value="NZ_JAVTTP010000001.1"/>
</dbReference>
<dbReference type="Gene3D" id="3.30.310.70">
    <property type="entry name" value="TT1751-like domain"/>
    <property type="match status" value="1"/>
</dbReference>
<evidence type="ECO:0000313" key="2">
    <source>
        <dbReference type="EMBL" id="MDT7830062.1"/>
    </source>
</evidence>
<dbReference type="EMBL" id="JAVTTP010000001">
    <property type="protein sequence ID" value="MDT7830062.1"/>
    <property type="molecule type" value="Genomic_DNA"/>
</dbReference>
<gene>
    <name evidence="2" type="ORF">RQM65_15445</name>
</gene>
<accession>A0ABU3L8R4</accession>
<name>A0ABU3L8R4_9FLAO</name>
<protein>
    <submittedName>
        <fullName evidence="2">DUF302 domain-containing protein</fullName>
    </submittedName>
</protein>
<dbReference type="Pfam" id="PF03625">
    <property type="entry name" value="DUF302"/>
    <property type="match status" value="1"/>
</dbReference>
<proteinExistence type="predicted"/>
<reference evidence="2 3" key="1">
    <citation type="submission" date="2023-09" db="EMBL/GenBank/DDBJ databases">
        <title>Novel taxa isolated from Blanes Bay.</title>
        <authorList>
            <person name="Rey-Velasco X."/>
            <person name="Lucena T."/>
        </authorList>
    </citation>
    <scope>NUCLEOTIDE SEQUENCE [LARGE SCALE GENOMIC DNA]</scope>
    <source>
        <strain evidence="2 3">S334</strain>
    </source>
</reference>
<evidence type="ECO:0000259" key="1">
    <source>
        <dbReference type="Pfam" id="PF03625"/>
    </source>
</evidence>
<dbReference type="InterPro" id="IPR035923">
    <property type="entry name" value="TT1751-like_sf"/>
</dbReference>
<feature type="domain" description="DUF302" evidence="1">
    <location>
        <begin position="5"/>
        <end position="60"/>
    </location>
</feature>